<reference evidence="2 3" key="1">
    <citation type="submission" date="2020-08" db="EMBL/GenBank/DDBJ databases">
        <title>Sequencing the genomes of 1000 actinobacteria strains.</title>
        <authorList>
            <person name="Klenk H.-P."/>
        </authorList>
    </citation>
    <scope>NUCLEOTIDE SEQUENCE [LARGE SCALE GENOMIC DNA]</scope>
    <source>
        <strain evidence="2 3">DSM 45507</strain>
    </source>
</reference>
<dbReference type="EMBL" id="JACHMB010000001">
    <property type="protein sequence ID" value="MBB5774023.1"/>
    <property type="molecule type" value="Genomic_DNA"/>
</dbReference>
<evidence type="ECO:0000313" key="3">
    <source>
        <dbReference type="Proteomes" id="UP000579153"/>
    </source>
</evidence>
<dbReference type="Proteomes" id="UP000579153">
    <property type="component" value="Unassembled WGS sequence"/>
</dbReference>
<keyword evidence="1" id="KW-0812">Transmembrane</keyword>
<keyword evidence="3" id="KW-1185">Reference proteome</keyword>
<evidence type="ECO:0000256" key="1">
    <source>
        <dbReference type="SAM" id="Phobius"/>
    </source>
</evidence>
<keyword evidence="1" id="KW-1133">Transmembrane helix</keyword>
<accession>A0A7W9FYS1</accession>
<protein>
    <submittedName>
        <fullName evidence="2">Dipeptide/tripeptide permease</fullName>
    </submittedName>
</protein>
<keyword evidence="1" id="KW-0472">Membrane</keyword>
<evidence type="ECO:0000313" key="2">
    <source>
        <dbReference type="EMBL" id="MBB5774023.1"/>
    </source>
</evidence>
<name>A0A7W9FYS1_9ACTN</name>
<sequence length="78" mass="8422">MSRQKTIIVLAVLLTAGDIVFALLAPASMTKPVSLVLVIALLIGYLSAALRSIYRARRVSSRNEVQPEHPQPPHPPAP</sequence>
<comment type="caution">
    <text evidence="2">The sequence shown here is derived from an EMBL/GenBank/DDBJ whole genome shotgun (WGS) entry which is preliminary data.</text>
</comment>
<organism evidence="2 3">
    <name type="scientific">Nonomuraea jabiensis</name>
    <dbReference type="NCBI Taxonomy" id="882448"/>
    <lineage>
        <taxon>Bacteria</taxon>
        <taxon>Bacillati</taxon>
        <taxon>Actinomycetota</taxon>
        <taxon>Actinomycetes</taxon>
        <taxon>Streptosporangiales</taxon>
        <taxon>Streptosporangiaceae</taxon>
        <taxon>Nonomuraea</taxon>
    </lineage>
</organism>
<proteinExistence type="predicted"/>
<dbReference type="RefSeq" id="WP_185067899.1">
    <property type="nucleotide sequence ID" value="NZ_JACHMB010000001.1"/>
</dbReference>
<feature type="transmembrane region" description="Helical" evidence="1">
    <location>
        <begin position="32"/>
        <end position="54"/>
    </location>
</feature>
<dbReference type="AlphaFoldDB" id="A0A7W9FYS1"/>
<gene>
    <name evidence="2" type="ORF">HD596_000779</name>
</gene>